<dbReference type="OrthoDB" id="4186099at2759"/>
<gene>
    <name evidence="2" type="ORF">BBO_03578</name>
</gene>
<proteinExistence type="predicted"/>
<sequence>MVKILAVVAALSAAVVPVAADNCTRGLYYCGWLLLQIGGYFPQIDDAFHNAGLATSRDHVNRGLFYCVGGNNGDIRFVTLCDAVCRDADGGNSFC</sequence>
<dbReference type="AlphaFoldDB" id="A0A167FZ18"/>
<evidence type="ECO:0000256" key="1">
    <source>
        <dbReference type="SAM" id="SignalP"/>
    </source>
</evidence>
<feature type="chain" id="PRO_5007886547" evidence="1">
    <location>
        <begin position="21"/>
        <end position="95"/>
    </location>
</feature>
<name>A0A167FZ18_9HYPO</name>
<comment type="caution">
    <text evidence="2">The sequence shown here is derived from an EMBL/GenBank/DDBJ whole genome shotgun (WGS) entry which is preliminary data.</text>
</comment>
<feature type="signal peptide" evidence="1">
    <location>
        <begin position="1"/>
        <end position="20"/>
    </location>
</feature>
<protein>
    <submittedName>
        <fullName evidence="2">Uncharacterized protein</fullName>
    </submittedName>
</protein>
<evidence type="ECO:0000313" key="3">
    <source>
        <dbReference type="Proteomes" id="UP000076863"/>
    </source>
</evidence>
<keyword evidence="1" id="KW-0732">Signal</keyword>
<dbReference type="Proteomes" id="UP000076863">
    <property type="component" value="Unassembled WGS sequence"/>
</dbReference>
<reference evidence="2 3" key="1">
    <citation type="journal article" date="2016" name="Genome Biol. Evol.">
        <title>Divergent and convergent evolution of fungal pathogenicity.</title>
        <authorList>
            <person name="Shang Y."/>
            <person name="Xiao G."/>
            <person name="Zheng P."/>
            <person name="Cen K."/>
            <person name="Zhan S."/>
            <person name="Wang C."/>
        </authorList>
    </citation>
    <scope>NUCLEOTIDE SEQUENCE [LARGE SCALE GENOMIC DNA]</scope>
    <source>
        <strain evidence="2 3">RCEF 3172</strain>
    </source>
</reference>
<evidence type="ECO:0000313" key="2">
    <source>
        <dbReference type="EMBL" id="OAA45937.1"/>
    </source>
</evidence>
<accession>A0A167FZ18</accession>
<keyword evidence="3" id="KW-1185">Reference proteome</keyword>
<organism evidence="2 3">
    <name type="scientific">Beauveria brongniartii RCEF 3172</name>
    <dbReference type="NCBI Taxonomy" id="1081107"/>
    <lineage>
        <taxon>Eukaryota</taxon>
        <taxon>Fungi</taxon>
        <taxon>Dikarya</taxon>
        <taxon>Ascomycota</taxon>
        <taxon>Pezizomycotina</taxon>
        <taxon>Sordariomycetes</taxon>
        <taxon>Hypocreomycetidae</taxon>
        <taxon>Hypocreales</taxon>
        <taxon>Cordycipitaceae</taxon>
        <taxon>Beauveria</taxon>
        <taxon>Beauveria brongniartii</taxon>
    </lineage>
</organism>
<dbReference type="EMBL" id="AZHA01000008">
    <property type="protein sequence ID" value="OAA45937.1"/>
    <property type="molecule type" value="Genomic_DNA"/>
</dbReference>